<dbReference type="InterPro" id="IPR042541">
    <property type="entry name" value="BART_sf"/>
</dbReference>
<accession>A0A9P1DIY7</accession>
<dbReference type="Gene3D" id="1.20.1520.10">
    <property type="entry name" value="ADP-ribosylation factor-like 2-binding protein, domain"/>
    <property type="match status" value="1"/>
</dbReference>
<dbReference type="InterPro" id="IPR023379">
    <property type="entry name" value="BART_dom"/>
</dbReference>
<protein>
    <submittedName>
        <fullName evidence="9">BART domain-containing protein</fullName>
    </submittedName>
</protein>
<name>A0A9P1DIY7_9DINO</name>
<evidence type="ECO:0000256" key="5">
    <source>
        <dbReference type="ARBA" id="ARBA00023273"/>
    </source>
</evidence>
<dbReference type="EMBL" id="CAMXCT030004546">
    <property type="protein sequence ID" value="CAL4796810.1"/>
    <property type="molecule type" value="Genomic_DNA"/>
</dbReference>
<evidence type="ECO:0000313" key="8">
    <source>
        <dbReference type="EMBL" id="CAL1162873.1"/>
    </source>
</evidence>
<evidence type="ECO:0000256" key="1">
    <source>
        <dbReference type="ARBA" id="ARBA00004138"/>
    </source>
</evidence>
<comment type="caution">
    <text evidence="7">The sequence shown here is derived from an EMBL/GenBank/DDBJ whole genome shotgun (WGS) entry which is preliminary data.</text>
</comment>
<reference evidence="7" key="1">
    <citation type="submission" date="2022-10" db="EMBL/GenBank/DDBJ databases">
        <authorList>
            <person name="Chen Y."/>
            <person name="Dougan E. K."/>
            <person name="Chan C."/>
            <person name="Rhodes N."/>
            <person name="Thang M."/>
        </authorList>
    </citation>
    <scope>NUCLEOTIDE SEQUENCE</scope>
</reference>
<comment type="subcellular location">
    <subcellularLocation>
        <location evidence="1">Cell projection</location>
        <location evidence="1">Cilium</location>
    </subcellularLocation>
    <subcellularLocation>
        <location evidence="2">Cytoplasm</location>
    </subcellularLocation>
</comment>
<sequence>MTSFDDLDREMERLKAMSGGGSSLEPVLRGFHDANFQACVQQFAAERASAFQATCPDGSQPLIWTEYHKEYREMFESHLQTILHALDMTEDSFHELCGYIQEIEENLGDDSENLYGYIKAITSSEEYDSFLQLMFGEACMEGQTQEIQVLVPEGMGPGQLLAVDYLGQRYELYIPEGYGAGMTFCASIAIHS</sequence>
<keyword evidence="4" id="KW-0969">Cilium</keyword>
<dbReference type="Pfam" id="PF11527">
    <property type="entry name" value="ARL2_Bind_BART"/>
    <property type="match status" value="1"/>
</dbReference>
<evidence type="ECO:0000256" key="4">
    <source>
        <dbReference type="ARBA" id="ARBA00023069"/>
    </source>
</evidence>
<dbReference type="Proteomes" id="UP001152797">
    <property type="component" value="Unassembled WGS sequence"/>
</dbReference>
<keyword evidence="5" id="KW-0966">Cell projection</keyword>
<proteinExistence type="predicted"/>
<dbReference type="EMBL" id="CAMXCT010004546">
    <property type="protein sequence ID" value="CAI4009498.1"/>
    <property type="molecule type" value="Genomic_DNA"/>
</dbReference>
<organism evidence="7">
    <name type="scientific">Cladocopium goreaui</name>
    <dbReference type="NCBI Taxonomy" id="2562237"/>
    <lineage>
        <taxon>Eukaryota</taxon>
        <taxon>Sar</taxon>
        <taxon>Alveolata</taxon>
        <taxon>Dinophyceae</taxon>
        <taxon>Suessiales</taxon>
        <taxon>Symbiodiniaceae</taxon>
        <taxon>Cladocopium</taxon>
    </lineage>
</organism>
<dbReference type="GO" id="GO:0005737">
    <property type="term" value="C:cytoplasm"/>
    <property type="evidence" value="ECO:0007669"/>
    <property type="project" value="UniProtKB-SubCell"/>
</dbReference>
<dbReference type="GO" id="GO:0005929">
    <property type="term" value="C:cilium"/>
    <property type="evidence" value="ECO:0007669"/>
    <property type="project" value="UniProtKB-SubCell"/>
</dbReference>
<evidence type="ECO:0000256" key="2">
    <source>
        <dbReference type="ARBA" id="ARBA00004496"/>
    </source>
</evidence>
<reference evidence="8" key="2">
    <citation type="submission" date="2024-04" db="EMBL/GenBank/DDBJ databases">
        <authorList>
            <person name="Chen Y."/>
            <person name="Shah S."/>
            <person name="Dougan E. K."/>
            <person name="Thang M."/>
            <person name="Chan C."/>
        </authorList>
    </citation>
    <scope>NUCLEOTIDE SEQUENCE [LARGE SCALE GENOMIC DNA]</scope>
</reference>
<dbReference type="AlphaFoldDB" id="A0A9P1DIY7"/>
<keyword evidence="3" id="KW-0963">Cytoplasm</keyword>
<gene>
    <name evidence="7" type="ORF">C1SCF055_LOCUS34850</name>
</gene>
<evidence type="ECO:0000313" key="7">
    <source>
        <dbReference type="EMBL" id="CAI4009498.1"/>
    </source>
</evidence>
<evidence type="ECO:0000313" key="10">
    <source>
        <dbReference type="Proteomes" id="UP001152797"/>
    </source>
</evidence>
<evidence type="ECO:0000256" key="3">
    <source>
        <dbReference type="ARBA" id="ARBA00022490"/>
    </source>
</evidence>
<dbReference type="OrthoDB" id="416688at2759"/>
<keyword evidence="10" id="KW-1185">Reference proteome</keyword>
<dbReference type="EMBL" id="CAMXCT020004546">
    <property type="protein sequence ID" value="CAL1162873.1"/>
    <property type="molecule type" value="Genomic_DNA"/>
</dbReference>
<evidence type="ECO:0000313" key="9">
    <source>
        <dbReference type="EMBL" id="CAL4796810.1"/>
    </source>
</evidence>
<evidence type="ECO:0000259" key="6">
    <source>
        <dbReference type="Pfam" id="PF11527"/>
    </source>
</evidence>
<feature type="domain" description="BART" evidence="6">
    <location>
        <begin position="28"/>
        <end position="135"/>
    </location>
</feature>